<gene>
    <name evidence="2" type="ORF">FB474_3696</name>
</gene>
<organism evidence="2 3">
    <name type="scientific">Oryzihumus leptocrescens</name>
    <dbReference type="NCBI Taxonomy" id="297536"/>
    <lineage>
        <taxon>Bacteria</taxon>
        <taxon>Bacillati</taxon>
        <taxon>Actinomycetota</taxon>
        <taxon>Actinomycetes</taxon>
        <taxon>Micrococcales</taxon>
        <taxon>Intrasporangiaceae</taxon>
        <taxon>Oryzihumus</taxon>
    </lineage>
</organism>
<evidence type="ECO:0000313" key="3">
    <source>
        <dbReference type="Proteomes" id="UP000319514"/>
    </source>
</evidence>
<dbReference type="Proteomes" id="UP000319514">
    <property type="component" value="Unassembled WGS sequence"/>
</dbReference>
<dbReference type="AlphaFoldDB" id="A0A542Z9M0"/>
<reference evidence="2 3" key="1">
    <citation type="submission" date="2019-06" db="EMBL/GenBank/DDBJ databases">
        <title>Sequencing the genomes of 1000 actinobacteria strains.</title>
        <authorList>
            <person name="Klenk H.-P."/>
        </authorList>
    </citation>
    <scope>NUCLEOTIDE SEQUENCE [LARGE SCALE GENOMIC DNA]</scope>
    <source>
        <strain evidence="2 3">DSM 18082</strain>
    </source>
</reference>
<name>A0A542Z9M0_9MICO</name>
<evidence type="ECO:0000313" key="2">
    <source>
        <dbReference type="EMBL" id="TQL56930.1"/>
    </source>
</evidence>
<sequence length="167" mass="18176">MALETAPLPPDSHGTSGPLAQGSRLSPRLSLRAASRERPGALDGAWWPRSSDLAAEAPSLLAAIWAARDSKPLHMTYDPGIWDSHPARVYVDGHRVKAGWFRTDDAHQVTVALANGTRLIFVVIPSDLDADQASWAMQRSIEPDNVLSPGELLTLSRRAGRDDEPQR</sequence>
<dbReference type="RefSeq" id="WP_141790286.1">
    <property type="nucleotide sequence ID" value="NZ_BAAAKX010000015.1"/>
</dbReference>
<comment type="caution">
    <text evidence="2">The sequence shown here is derived from an EMBL/GenBank/DDBJ whole genome shotgun (WGS) entry which is preliminary data.</text>
</comment>
<accession>A0A542Z9M0</accession>
<proteinExistence type="predicted"/>
<keyword evidence="3" id="KW-1185">Reference proteome</keyword>
<dbReference type="EMBL" id="VFOQ01000002">
    <property type="protein sequence ID" value="TQL56930.1"/>
    <property type="molecule type" value="Genomic_DNA"/>
</dbReference>
<dbReference type="Pfam" id="PF19457">
    <property type="entry name" value="DUF5994"/>
    <property type="match status" value="1"/>
</dbReference>
<dbReference type="OrthoDB" id="3785441at2"/>
<feature type="region of interest" description="Disordered" evidence="1">
    <location>
        <begin position="1"/>
        <end position="27"/>
    </location>
</feature>
<evidence type="ECO:0000256" key="1">
    <source>
        <dbReference type="SAM" id="MobiDB-lite"/>
    </source>
</evidence>
<protein>
    <submittedName>
        <fullName evidence="2">Uncharacterized protein</fullName>
    </submittedName>
</protein>
<dbReference type="InterPro" id="IPR046036">
    <property type="entry name" value="DUF5994"/>
</dbReference>